<accession>A0A1R0GUY0</accession>
<sequence>MPIRCYGSYKFGMSEARVKPILAEIEKTVRLIANVGNSAAMERVRAELGIKFVFLKNITAQEGEYH</sequence>
<dbReference type="EMBL" id="LSSL01003204">
    <property type="protein sequence ID" value="OLY80716.1"/>
    <property type="molecule type" value="Genomic_DNA"/>
</dbReference>
<dbReference type="AlphaFoldDB" id="A0A1R0GUY0"/>
<dbReference type="Proteomes" id="UP000187455">
    <property type="component" value="Unassembled WGS sequence"/>
</dbReference>
<proteinExistence type="predicted"/>
<name>A0A1R0GUY0_9FUNG</name>
<dbReference type="OrthoDB" id="3269595at2759"/>
<reference evidence="1 2" key="1">
    <citation type="journal article" date="2016" name="Mol. Biol. Evol.">
        <title>Genome-Wide Survey of Gut Fungi (Harpellales) Reveals the First Horizontally Transferred Ubiquitin Gene from a Mosquito Host.</title>
        <authorList>
            <person name="Wang Y."/>
            <person name="White M.M."/>
            <person name="Kvist S."/>
            <person name="Moncalvo J.M."/>
        </authorList>
    </citation>
    <scope>NUCLEOTIDE SEQUENCE [LARGE SCALE GENOMIC DNA]</scope>
    <source>
        <strain evidence="1 2">ALG-7-W6</strain>
    </source>
</reference>
<comment type="caution">
    <text evidence="1">The sequence shown here is derived from an EMBL/GenBank/DDBJ whole genome shotgun (WGS) entry which is preliminary data.</text>
</comment>
<evidence type="ECO:0000313" key="2">
    <source>
        <dbReference type="Proteomes" id="UP000187455"/>
    </source>
</evidence>
<keyword evidence="2" id="KW-1185">Reference proteome</keyword>
<protein>
    <submittedName>
        <fullName evidence="1">Uncharacterized protein</fullName>
    </submittedName>
</protein>
<evidence type="ECO:0000313" key="1">
    <source>
        <dbReference type="EMBL" id="OLY80716.1"/>
    </source>
</evidence>
<organism evidence="1 2">
    <name type="scientific">Smittium mucronatum</name>
    <dbReference type="NCBI Taxonomy" id="133383"/>
    <lineage>
        <taxon>Eukaryota</taxon>
        <taxon>Fungi</taxon>
        <taxon>Fungi incertae sedis</taxon>
        <taxon>Zoopagomycota</taxon>
        <taxon>Kickxellomycotina</taxon>
        <taxon>Harpellomycetes</taxon>
        <taxon>Harpellales</taxon>
        <taxon>Legeriomycetaceae</taxon>
        <taxon>Smittium</taxon>
    </lineage>
</organism>
<gene>
    <name evidence="1" type="ORF">AYI68_g5184</name>
</gene>